<accession>A0AAU9J0N1</accession>
<keyword evidence="2" id="KW-1185">Reference proteome</keyword>
<dbReference type="EMBL" id="CAJZBQ010000013">
    <property type="protein sequence ID" value="CAG9315326.1"/>
    <property type="molecule type" value="Genomic_DNA"/>
</dbReference>
<comment type="caution">
    <text evidence="1">The sequence shown here is derived from an EMBL/GenBank/DDBJ whole genome shotgun (WGS) entry which is preliminary data.</text>
</comment>
<dbReference type="AlphaFoldDB" id="A0AAU9J0N1"/>
<organism evidence="1 2">
    <name type="scientific">Blepharisma stoltei</name>
    <dbReference type="NCBI Taxonomy" id="1481888"/>
    <lineage>
        <taxon>Eukaryota</taxon>
        <taxon>Sar</taxon>
        <taxon>Alveolata</taxon>
        <taxon>Ciliophora</taxon>
        <taxon>Postciliodesmatophora</taxon>
        <taxon>Heterotrichea</taxon>
        <taxon>Heterotrichida</taxon>
        <taxon>Blepharismidae</taxon>
        <taxon>Blepharisma</taxon>
    </lineage>
</organism>
<dbReference type="Proteomes" id="UP001162131">
    <property type="component" value="Unassembled WGS sequence"/>
</dbReference>
<protein>
    <submittedName>
        <fullName evidence="1">Uncharacterized protein</fullName>
    </submittedName>
</protein>
<sequence length="78" mass="8700">MCFTFIHNARIWLTTRVGQIDPSKKGSIGVYRLKNEKTPLGGAHAGVKRGQGQSDPWRILESFLPSRSLDIGFTILVM</sequence>
<reference evidence="1" key="1">
    <citation type="submission" date="2021-09" db="EMBL/GenBank/DDBJ databases">
        <authorList>
            <consortium name="AG Swart"/>
            <person name="Singh M."/>
            <person name="Singh A."/>
            <person name="Seah K."/>
            <person name="Emmerich C."/>
        </authorList>
    </citation>
    <scope>NUCLEOTIDE SEQUENCE</scope>
    <source>
        <strain evidence="1">ATCC30299</strain>
    </source>
</reference>
<evidence type="ECO:0000313" key="2">
    <source>
        <dbReference type="Proteomes" id="UP001162131"/>
    </source>
</evidence>
<gene>
    <name evidence="1" type="ORF">BSTOLATCC_MIC13284</name>
</gene>
<evidence type="ECO:0000313" key="1">
    <source>
        <dbReference type="EMBL" id="CAG9315326.1"/>
    </source>
</evidence>
<proteinExistence type="predicted"/>
<name>A0AAU9J0N1_9CILI</name>